<dbReference type="InterPro" id="IPR029058">
    <property type="entry name" value="AB_hydrolase_fold"/>
</dbReference>
<dbReference type="PANTHER" id="PTHR42776:SF27">
    <property type="entry name" value="DIPEPTIDYL PEPTIDASE FAMILY MEMBER 6"/>
    <property type="match status" value="1"/>
</dbReference>
<dbReference type="RefSeq" id="WP_235310920.1">
    <property type="nucleotide sequence ID" value="NZ_JAKGAS010000002.1"/>
</dbReference>
<dbReference type="SUPFAM" id="SSF82171">
    <property type="entry name" value="DPP6 N-terminal domain-like"/>
    <property type="match status" value="1"/>
</dbReference>
<feature type="chain" id="PRO_5045365755" evidence="3">
    <location>
        <begin position="25"/>
        <end position="659"/>
    </location>
</feature>
<evidence type="ECO:0000313" key="6">
    <source>
        <dbReference type="Proteomes" id="UP001521137"/>
    </source>
</evidence>
<sequence>MKIINACYFLLLIFVLCYLPNANALQESLAGGQSGYDQSLQAVEPSGRPIPISLAGEYPADISRYYVVDNQATKSASLSFDGKWIAFTWSITGEKQLWIIPSIGGQPKQLTFGNGVTFYRWVKNQNKLLYGADNNGDEQEAYYTISADGQNERLVLSSAVGGFRRFGDFVDDNTIVYSSTERNKIDFDIYLANLTDSTSRLALKGKMGLYASSVSPDGKHLVVIERVGEDSDNLYLFTIGTDKLRPISIPTRRAAHAREGIKWTNNSEGFYLSSNLDSNYSSLRYYSLNDGFNELETASGDIEQVRLCGDNDKYLLWSVNKGGYSELYMLNNKSGVKTALANNVEGVISASCNKHNNKVVLSINGWKNPGEILLIDLDTKQETSIMQTNMAGLKTDKLVKPESINITARDGVVLQGLLYLPHKSIKTATKPAVVFSVHGGPTGQSKPVFSPYAQYLVGRGIAVFFPNVRGSTGFGHKYVTLDDKKNRLNSIRDLIDMLEYLKQEGRVDTDRAVVSGGSYGGYAVNAALANFPGHFIAGISRYGVSDWVTALKIASPALKATDRIEYGDISDPKWLDYYSKNSPITQANNITVPVLYSHGVKDPRVDILETETMVKTLRKNGVRAEFIRFLDEGHGWEKFSNRLFSAHQEAKFLDSIFAE</sequence>
<evidence type="ECO:0000313" key="5">
    <source>
        <dbReference type="EMBL" id="MCF2947391.1"/>
    </source>
</evidence>
<feature type="signal peptide" evidence="3">
    <location>
        <begin position="1"/>
        <end position="24"/>
    </location>
</feature>
<accession>A0ABS9D3C8</accession>
<comment type="caution">
    <text evidence="5">The sequence shown here is derived from an EMBL/GenBank/DDBJ whole genome shotgun (WGS) entry which is preliminary data.</text>
</comment>
<dbReference type="EMBL" id="JAKGAS010000002">
    <property type="protein sequence ID" value="MCF2947391.1"/>
    <property type="molecule type" value="Genomic_DNA"/>
</dbReference>
<evidence type="ECO:0000256" key="1">
    <source>
        <dbReference type="ARBA" id="ARBA00022801"/>
    </source>
</evidence>
<proteinExistence type="predicted"/>
<dbReference type="InterPro" id="IPR011042">
    <property type="entry name" value="6-blade_b-propeller_TolB-like"/>
</dbReference>
<evidence type="ECO:0000256" key="3">
    <source>
        <dbReference type="SAM" id="SignalP"/>
    </source>
</evidence>
<dbReference type="SUPFAM" id="SSF53474">
    <property type="entry name" value="alpha/beta-Hydrolases"/>
    <property type="match status" value="1"/>
</dbReference>
<keyword evidence="2" id="KW-0645">Protease</keyword>
<dbReference type="Pfam" id="PF00326">
    <property type="entry name" value="Peptidase_S9"/>
    <property type="match status" value="1"/>
</dbReference>
<protein>
    <submittedName>
        <fullName evidence="5">Prolyl oligopeptidase family serine peptidase</fullName>
    </submittedName>
</protein>
<organism evidence="5 6">
    <name type="scientific">Paraglaciecola algarum</name>
    <dbReference type="NCBI Taxonomy" id="3050085"/>
    <lineage>
        <taxon>Bacteria</taxon>
        <taxon>Pseudomonadati</taxon>
        <taxon>Pseudomonadota</taxon>
        <taxon>Gammaproteobacteria</taxon>
        <taxon>Alteromonadales</taxon>
        <taxon>Alteromonadaceae</taxon>
        <taxon>Paraglaciecola</taxon>
    </lineage>
</organism>
<name>A0ABS9D3C8_9ALTE</name>
<feature type="domain" description="Peptidase S9 prolyl oligopeptidase catalytic" evidence="4">
    <location>
        <begin position="449"/>
        <end position="657"/>
    </location>
</feature>
<dbReference type="PRINTS" id="PR00862">
    <property type="entry name" value="PROLIGOPTASE"/>
</dbReference>
<dbReference type="InterPro" id="IPR002470">
    <property type="entry name" value="Peptidase_S9A"/>
</dbReference>
<dbReference type="Pfam" id="PF07676">
    <property type="entry name" value="PD40"/>
    <property type="match status" value="1"/>
</dbReference>
<evidence type="ECO:0000259" key="4">
    <source>
        <dbReference type="Pfam" id="PF00326"/>
    </source>
</evidence>
<reference evidence="5 6" key="1">
    <citation type="submission" date="2022-01" db="EMBL/GenBank/DDBJ databases">
        <title>Paraglaciecola sp. G1-23.</title>
        <authorList>
            <person name="Jin M.S."/>
            <person name="Han D.M."/>
            <person name="Kim H.M."/>
            <person name="Jeon C.O."/>
        </authorList>
    </citation>
    <scope>NUCLEOTIDE SEQUENCE [LARGE SCALE GENOMIC DNA]</scope>
    <source>
        <strain evidence="5 6">G1-23</strain>
    </source>
</reference>
<dbReference type="Gene3D" id="3.40.50.1820">
    <property type="entry name" value="alpha/beta hydrolase"/>
    <property type="match status" value="1"/>
</dbReference>
<evidence type="ECO:0000256" key="2">
    <source>
        <dbReference type="ARBA" id="ARBA00022825"/>
    </source>
</evidence>
<keyword evidence="1" id="KW-0378">Hydrolase</keyword>
<dbReference type="PANTHER" id="PTHR42776">
    <property type="entry name" value="SERINE PEPTIDASE S9 FAMILY MEMBER"/>
    <property type="match status" value="1"/>
</dbReference>
<dbReference type="InterPro" id="IPR011659">
    <property type="entry name" value="WD40"/>
</dbReference>
<dbReference type="InterPro" id="IPR001375">
    <property type="entry name" value="Peptidase_S9_cat"/>
</dbReference>
<keyword evidence="6" id="KW-1185">Reference proteome</keyword>
<keyword evidence="2" id="KW-0720">Serine protease</keyword>
<dbReference type="Proteomes" id="UP001521137">
    <property type="component" value="Unassembled WGS sequence"/>
</dbReference>
<gene>
    <name evidence="5" type="ORF">L0668_04675</name>
</gene>
<keyword evidence="3" id="KW-0732">Signal</keyword>
<dbReference type="Gene3D" id="2.120.10.30">
    <property type="entry name" value="TolB, C-terminal domain"/>
    <property type="match status" value="2"/>
</dbReference>